<dbReference type="Proteomes" id="UP001187192">
    <property type="component" value="Unassembled WGS sequence"/>
</dbReference>
<feature type="transmembrane region" description="Helical" evidence="1">
    <location>
        <begin position="42"/>
        <end position="68"/>
    </location>
</feature>
<gene>
    <name evidence="2" type="ORF">TIFTF001_027832</name>
</gene>
<evidence type="ECO:0000313" key="3">
    <source>
        <dbReference type="Proteomes" id="UP001187192"/>
    </source>
</evidence>
<dbReference type="EMBL" id="BTGU01000080">
    <property type="protein sequence ID" value="GMN58732.1"/>
    <property type="molecule type" value="Genomic_DNA"/>
</dbReference>
<feature type="transmembrane region" description="Helical" evidence="1">
    <location>
        <begin position="80"/>
        <end position="99"/>
    </location>
</feature>
<evidence type="ECO:0000256" key="1">
    <source>
        <dbReference type="SAM" id="Phobius"/>
    </source>
</evidence>
<keyword evidence="1" id="KW-0472">Membrane</keyword>
<organism evidence="2 3">
    <name type="scientific">Ficus carica</name>
    <name type="common">Common fig</name>
    <dbReference type="NCBI Taxonomy" id="3494"/>
    <lineage>
        <taxon>Eukaryota</taxon>
        <taxon>Viridiplantae</taxon>
        <taxon>Streptophyta</taxon>
        <taxon>Embryophyta</taxon>
        <taxon>Tracheophyta</taxon>
        <taxon>Spermatophyta</taxon>
        <taxon>Magnoliopsida</taxon>
        <taxon>eudicotyledons</taxon>
        <taxon>Gunneridae</taxon>
        <taxon>Pentapetalae</taxon>
        <taxon>rosids</taxon>
        <taxon>fabids</taxon>
        <taxon>Rosales</taxon>
        <taxon>Moraceae</taxon>
        <taxon>Ficeae</taxon>
        <taxon>Ficus</taxon>
    </lineage>
</organism>
<protein>
    <submittedName>
        <fullName evidence="2">Uncharacterized protein</fullName>
    </submittedName>
</protein>
<name>A0AA88J0P7_FICCA</name>
<keyword evidence="1" id="KW-0812">Transmembrane</keyword>
<proteinExistence type="predicted"/>
<comment type="caution">
    <text evidence="2">The sequence shown here is derived from an EMBL/GenBank/DDBJ whole genome shotgun (WGS) entry which is preliminary data.</text>
</comment>
<sequence>MDPSIWRWRGFQTTLVDRRAFNLGLDGVDLGSKLPLLILANLLVPLVSIVVEIALPLIIVMIVVVTVLSSSTSLSSPIVSLVRLVKSFSFFLVSQSLAFASLDRLIWYSACNALLTQSAAVVGHCQ</sequence>
<keyword evidence="1" id="KW-1133">Transmembrane helix</keyword>
<reference evidence="2" key="1">
    <citation type="submission" date="2023-07" db="EMBL/GenBank/DDBJ databases">
        <title>draft genome sequence of fig (Ficus carica).</title>
        <authorList>
            <person name="Takahashi T."/>
            <person name="Nishimura K."/>
        </authorList>
    </citation>
    <scope>NUCLEOTIDE SEQUENCE</scope>
</reference>
<keyword evidence="3" id="KW-1185">Reference proteome</keyword>
<dbReference type="AlphaFoldDB" id="A0AA88J0P7"/>
<accession>A0AA88J0P7</accession>
<evidence type="ECO:0000313" key="2">
    <source>
        <dbReference type="EMBL" id="GMN58732.1"/>
    </source>
</evidence>